<reference evidence="3" key="1">
    <citation type="submission" date="2013-10" db="EMBL/GenBank/DDBJ databases">
        <title>Genome sequencing of Onchocerca volvulus.</title>
        <authorList>
            <person name="Cotton J."/>
            <person name="Tsai J."/>
            <person name="Stanley E."/>
            <person name="Tracey A."/>
            <person name="Holroyd N."/>
            <person name="Lustigman S."/>
            <person name="Berriman M."/>
        </authorList>
    </citation>
    <scope>NUCLEOTIDE SEQUENCE</scope>
</reference>
<dbReference type="GO" id="GO:0046512">
    <property type="term" value="P:sphingosine biosynthetic process"/>
    <property type="evidence" value="ECO:0007669"/>
    <property type="project" value="TreeGrafter"/>
</dbReference>
<dbReference type="PANTHER" id="PTHR12358:SF31">
    <property type="entry name" value="ACYLGLYCEROL KINASE, MITOCHONDRIAL"/>
    <property type="match status" value="1"/>
</dbReference>
<dbReference type="EnsemblMetazoa" id="OVOC11016.1">
    <property type="protein sequence ID" value="OVOC11016.1"/>
    <property type="gene ID" value="WBGene00247825"/>
</dbReference>
<evidence type="ECO:0000259" key="1">
    <source>
        <dbReference type="PROSITE" id="PS50146"/>
    </source>
</evidence>
<feature type="domain" description="DAGKc" evidence="1">
    <location>
        <begin position="60"/>
        <end position="201"/>
    </location>
</feature>
<protein>
    <submittedName>
        <fullName evidence="2">DAGKc domain-containing protein</fullName>
    </submittedName>
</protein>
<dbReference type="SUPFAM" id="SSF111331">
    <property type="entry name" value="NAD kinase/diacylglycerol kinase-like"/>
    <property type="match status" value="1"/>
</dbReference>
<dbReference type="GO" id="GO:0005739">
    <property type="term" value="C:mitochondrion"/>
    <property type="evidence" value="ECO:0007669"/>
    <property type="project" value="TreeGrafter"/>
</dbReference>
<dbReference type="GO" id="GO:0004143">
    <property type="term" value="F:ATP-dependent diacylglycerol kinase activity"/>
    <property type="evidence" value="ECO:0007669"/>
    <property type="project" value="TreeGrafter"/>
</dbReference>
<dbReference type="OMA" id="VEYEETC"/>
<dbReference type="PROSITE" id="PS50146">
    <property type="entry name" value="DAGK"/>
    <property type="match status" value="1"/>
</dbReference>
<dbReference type="Proteomes" id="UP000024404">
    <property type="component" value="Unassembled WGS sequence"/>
</dbReference>
<evidence type="ECO:0000313" key="2">
    <source>
        <dbReference type="EnsemblMetazoa" id="OVOC11016.1"/>
    </source>
</evidence>
<reference evidence="2" key="2">
    <citation type="submission" date="2022-06" db="UniProtKB">
        <authorList>
            <consortium name="EnsemblMetazoa"/>
        </authorList>
    </citation>
    <scope>IDENTIFICATION</scope>
</reference>
<dbReference type="InterPro" id="IPR017438">
    <property type="entry name" value="ATP-NAD_kinase_N"/>
</dbReference>
<dbReference type="GO" id="GO:0001729">
    <property type="term" value="F:ceramide kinase activity"/>
    <property type="evidence" value="ECO:0007669"/>
    <property type="project" value="TreeGrafter"/>
</dbReference>
<name>A0A8R1XM05_ONCVO</name>
<dbReference type="PANTHER" id="PTHR12358">
    <property type="entry name" value="SPHINGOSINE KINASE"/>
    <property type="match status" value="1"/>
</dbReference>
<sequence>MKITNIPRKLWEHKKKSAFTLVVAYFTGWKIYRWKRDCDIRTIYAREAKQFGDVPLASAGRLRRVTVLVDTTCSSDFDNFKKNALPLFNLAGLQVEIIKSANISELKTISEYIDTTECDALYVVGGDGALSAVLSAMYRQRNNSSIPVGVFPGGSENRSLIGLVPNVFAVQNDIRPYCESAMALIEEKIRPIYLSSIRFENSKSNTDEEKQALYGVSSLHAGWYDRVETNKNKLWYWGRLKRWIAYFTAAIRSLKQYPEIELDMICEEYCTGCCRCRSQSTTEETKHQKSRQWWNYIIGSRNYTAVNDTKPKIDYSVIKNDNCGKIREMKMKAIDVTIENIQDQNACSLRIRTGGAGRSRFSLLMNGWMRCRTKQLSASPDTDFYQNDLLVKSVILTFSLLPDAFRKMTIFGSDYKMENDLKTRIFFESTNKYVNMYLPSKIRIS</sequence>
<dbReference type="InterPro" id="IPR016064">
    <property type="entry name" value="NAD/diacylglycerol_kinase_sf"/>
</dbReference>
<keyword evidence="3" id="KW-1185">Reference proteome</keyword>
<dbReference type="InterPro" id="IPR050187">
    <property type="entry name" value="Lipid_Phosphate_FormReg"/>
</dbReference>
<dbReference type="GO" id="GO:0016020">
    <property type="term" value="C:membrane"/>
    <property type="evidence" value="ECO:0007669"/>
    <property type="project" value="TreeGrafter"/>
</dbReference>
<proteinExistence type="predicted"/>
<dbReference type="GO" id="GO:0047620">
    <property type="term" value="F:acylglycerol kinase activity"/>
    <property type="evidence" value="ECO:0007669"/>
    <property type="project" value="TreeGrafter"/>
</dbReference>
<dbReference type="EnsemblMetazoa" id="OVOC11016.2">
    <property type="protein sequence ID" value="OVOC11016.2"/>
    <property type="gene ID" value="WBGene00247825"/>
</dbReference>
<dbReference type="EMBL" id="CMVM020000346">
    <property type="status" value="NOT_ANNOTATED_CDS"/>
    <property type="molecule type" value="Genomic_DNA"/>
</dbReference>
<dbReference type="InterPro" id="IPR001206">
    <property type="entry name" value="Diacylglycerol_kinase_cat_dom"/>
</dbReference>
<dbReference type="AlphaFoldDB" id="A0A8R1XM05"/>
<evidence type="ECO:0000313" key="3">
    <source>
        <dbReference type="Proteomes" id="UP000024404"/>
    </source>
</evidence>
<dbReference type="GO" id="GO:0046513">
    <property type="term" value="P:ceramide biosynthetic process"/>
    <property type="evidence" value="ECO:0007669"/>
    <property type="project" value="TreeGrafter"/>
</dbReference>
<dbReference type="Gene3D" id="3.40.50.10330">
    <property type="entry name" value="Probable inorganic polyphosphate/atp-NAD kinase, domain 1"/>
    <property type="match status" value="1"/>
</dbReference>
<accession>A0A8R1XM05</accession>
<organism evidence="2 3">
    <name type="scientific">Onchocerca volvulus</name>
    <dbReference type="NCBI Taxonomy" id="6282"/>
    <lineage>
        <taxon>Eukaryota</taxon>
        <taxon>Metazoa</taxon>
        <taxon>Ecdysozoa</taxon>
        <taxon>Nematoda</taxon>
        <taxon>Chromadorea</taxon>
        <taxon>Rhabditida</taxon>
        <taxon>Spirurina</taxon>
        <taxon>Spiruromorpha</taxon>
        <taxon>Filarioidea</taxon>
        <taxon>Onchocercidae</taxon>
        <taxon>Onchocerca</taxon>
    </lineage>
</organism>
<dbReference type="Pfam" id="PF00781">
    <property type="entry name" value="DAGK_cat"/>
    <property type="match status" value="1"/>
</dbReference>